<evidence type="ECO:0000256" key="4">
    <source>
        <dbReference type="ARBA" id="ARBA00022728"/>
    </source>
</evidence>
<feature type="compositionally biased region" description="Acidic residues" evidence="8">
    <location>
        <begin position="104"/>
        <end position="114"/>
    </location>
</feature>
<evidence type="ECO:0000259" key="9">
    <source>
        <dbReference type="Pfam" id="PF11708"/>
    </source>
</evidence>
<feature type="domain" description="Pre-mRNA-splicing factor SLU7" evidence="9">
    <location>
        <begin position="35"/>
        <end position="304"/>
    </location>
</feature>
<evidence type="ECO:0000313" key="10">
    <source>
        <dbReference type="EMBL" id="KAG7098749.1"/>
    </source>
</evidence>
<evidence type="ECO:0000256" key="6">
    <source>
        <dbReference type="ARBA" id="ARBA00023242"/>
    </source>
</evidence>
<feature type="compositionally biased region" description="Basic and acidic residues" evidence="8">
    <location>
        <begin position="378"/>
        <end position="404"/>
    </location>
</feature>
<accession>A0A9P7V1W1</accession>
<evidence type="ECO:0000313" key="11">
    <source>
        <dbReference type="Proteomes" id="UP001049176"/>
    </source>
</evidence>
<dbReference type="GO" id="GO:0000398">
    <property type="term" value="P:mRNA splicing, via spliceosome"/>
    <property type="evidence" value="ECO:0007669"/>
    <property type="project" value="UniProtKB-UniRule"/>
</dbReference>
<evidence type="ECO:0000256" key="8">
    <source>
        <dbReference type="SAM" id="MobiDB-lite"/>
    </source>
</evidence>
<comment type="caution">
    <text evidence="10">The sequence shown here is derived from an EMBL/GenBank/DDBJ whole genome shotgun (WGS) entry which is preliminary data.</text>
</comment>
<name>A0A9P7V1W1_9AGAR</name>
<organism evidence="10 11">
    <name type="scientific">Marasmius oreades</name>
    <name type="common">fairy-ring Marasmius</name>
    <dbReference type="NCBI Taxonomy" id="181124"/>
    <lineage>
        <taxon>Eukaryota</taxon>
        <taxon>Fungi</taxon>
        <taxon>Dikarya</taxon>
        <taxon>Basidiomycota</taxon>
        <taxon>Agaricomycotina</taxon>
        <taxon>Agaricomycetes</taxon>
        <taxon>Agaricomycetidae</taxon>
        <taxon>Agaricales</taxon>
        <taxon>Marasmiineae</taxon>
        <taxon>Marasmiaceae</taxon>
        <taxon>Marasmius</taxon>
    </lineage>
</organism>
<evidence type="ECO:0000256" key="2">
    <source>
        <dbReference type="ARBA" id="ARBA00007203"/>
    </source>
</evidence>
<dbReference type="AlphaFoldDB" id="A0A9P7V1W1"/>
<dbReference type="Proteomes" id="UP001049176">
    <property type="component" value="Chromosome 1"/>
</dbReference>
<keyword evidence="3 7" id="KW-0507">mRNA processing</keyword>
<keyword evidence="4 7" id="KW-0747">Spliceosome</keyword>
<comment type="subunit">
    <text evidence="7">Associated with the spliceosome.</text>
</comment>
<keyword evidence="6 7" id="KW-0539">Nucleus</keyword>
<dbReference type="KEGG" id="more:E1B28_000659"/>
<proteinExistence type="inferred from homology"/>
<evidence type="ECO:0000256" key="7">
    <source>
        <dbReference type="RuleBase" id="RU367071"/>
    </source>
</evidence>
<evidence type="ECO:0000256" key="5">
    <source>
        <dbReference type="ARBA" id="ARBA00023187"/>
    </source>
</evidence>
<feature type="compositionally biased region" description="Basic residues" evidence="8">
    <location>
        <begin position="1"/>
        <end position="17"/>
    </location>
</feature>
<dbReference type="GO" id="GO:0005681">
    <property type="term" value="C:spliceosomal complex"/>
    <property type="evidence" value="ECO:0007669"/>
    <property type="project" value="UniProtKB-UniRule"/>
</dbReference>
<dbReference type="GeneID" id="66069735"/>
<dbReference type="InterPro" id="IPR039974">
    <property type="entry name" value="Splicing_factor_SLU7"/>
</dbReference>
<gene>
    <name evidence="10" type="ORF">E1B28_000659</name>
</gene>
<dbReference type="OrthoDB" id="249612at2759"/>
<keyword evidence="11" id="KW-1185">Reference proteome</keyword>
<comment type="function">
    <text evidence="7">Involved in pre-mRNA splicing.</text>
</comment>
<feature type="compositionally biased region" description="Polar residues" evidence="8">
    <location>
        <begin position="360"/>
        <end position="376"/>
    </location>
</feature>
<dbReference type="PANTHER" id="PTHR12942:SF2">
    <property type="entry name" value="PRE-MRNA-SPLICING FACTOR SLU7"/>
    <property type="match status" value="1"/>
</dbReference>
<comment type="similarity">
    <text evidence="2 7">Belongs to the SLU7 family.</text>
</comment>
<feature type="region of interest" description="Disordered" evidence="8">
    <location>
        <begin position="95"/>
        <end position="115"/>
    </location>
</feature>
<dbReference type="RefSeq" id="XP_043015219.1">
    <property type="nucleotide sequence ID" value="XM_043146516.1"/>
</dbReference>
<dbReference type="InterPro" id="IPR021715">
    <property type="entry name" value="Slu7_dom"/>
</dbReference>
<dbReference type="EMBL" id="CM032181">
    <property type="protein sequence ID" value="KAG7098749.1"/>
    <property type="molecule type" value="Genomic_DNA"/>
</dbReference>
<feature type="region of interest" description="Disordered" evidence="8">
    <location>
        <begin position="1"/>
        <end position="23"/>
    </location>
</feature>
<dbReference type="Pfam" id="PF11708">
    <property type="entry name" value="Slu7"/>
    <property type="match status" value="1"/>
</dbReference>
<sequence>MTHKKKDCLERPRKKGAKYTSKNIRPDEVIQDVALGYDAKRDRWNGYDVSEHSKIYEEYTAVEAARQKLREEEIDNQTTTDLAAVRKVAKAGKLEKKDDPDFGSSDEEDADEDKYADAADAVGQKLDAKTRITVRNLRIREDTAKYLINLDPSSAYYDPKTRSMRDAPLKDIAAEDAKFAGENFFRSTGEAPAVQQLQLFAWQAAARGNDVHLNANPTQGELLHQEFKQKREELKETSKSSILAKYGGEEFLATAPKELLQGQTENYVEYSRAGQVIKGLERAKARSKYPEDVRVNNHTAVWGSWYDPGSGLWGYACCHSTIHISYCAGQAAIEAARASTAQNLLTNEAHSSSHEPPPKLQSSSEPLTKIDQNYSKQRVGEGDIKLDPERLARAIKEEKKRGRGDEDESDGFGKKRKMGGARDVTEEELEAYRIQRKMTEDPMANYVDEES</sequence>
<reference evidence="10" key="1">
    <citation type="journal article" date="2021" name="Genome Biol. Evol.">
        <title>The assembled and annotated genome of the fairy-ring fungus Marasmius oreades.</title>
        <authorList>
            <person name="Hiltunen M."/>
            <person name="Ament-Velasquez S.L."/>
            <person name="Johannesson H."/>
        </authorList>
    </citation>
    <scope>NUCLEOTIDE SEQUENCE</scope>
    <source>
        <strain evidence="10">03SP1</strain>
    </source>
</reference>
<feature type="region of interest" description="Disordered" evidence="8">
    <location>
        <begin position="347"/>
        <end position="428"/>
    </location>
</feature>
<dbReference type="GO" id="GO:0030628">
    <property type="term" value="F:pre-mRNA 3'-splice site binding"/>
    <property type="evidence" value="ECO:0007669"/>
    <property type="project" value="UniProtKB-UniRule"/>
</dbReference>
<evidence type="ECO:0000256" key="1">
    <source>
        <dbReference type="ARBA" id="ARBA00004123"/>
    </source>
</evidence>
<dbReference type="PANTHER" id="PTHR12942">
    <property type="entry name" value="STEP II SPLICING FACTOR SLU7"/>
    <property type="match status" value="1"/>
</dbReference>
<protein>
    <recommendedName>
        <fullName evidence="7">Pre-mRNA-splicing factor SLU7</fullName>
    </recommendedName>
</protein>
<evidence type="ECO:0000256" key="3">
    <source>
        <dbReference type="ARBA" id="ARBA00022664"/>
    </source>
</evidence>
<keyword evidence="5 7" id="KW-0508">mRNA splicing</keyword>
<comment type="subcellular location">
    <subcellularLocation>
        <location evidence="1 7">Nucleus</location>
    </subcellularLocation>
</comment>